<dbReference type="EMBL" id="JACHXJ010000001">
    <property type="protein sequence ID" value="MBB3125432.1"/>
    <property type="molecule type" value="Genomic_DNA"/>
</dbReference>
<accession>A0A839TFQ5</accession>
<dbReference type="RefSeq" id="WP_183577081.1">
    <property type="nucleotide sequence ID" value="NZ_JACHXJ010000001.1"/>
</dbReference>
<organism evidence="1 2">
    <name type="scientific">Paenibacillus rhizosphaerae</name>
    <dbReference type="NCBI Taxonomy" id="297318"/>
    <lineage>
        <taxon>Bacteria</taxon>
        <taxon>Bacillati</taxon>
        <taxon>Bacillota</taxon>
        <taxon>Bacilli</taxon>
        <taxon>Bacillales</taxon>
        <taxon>Paenibacillaceae</taxon>
        <taxon>Paenibacillus</taxon>
    </lineage>
</organism>
<protein>
    <recommendedName>
        <fullName evidence="3">Protein kinase domain-containing protein</fullName>
    </recommendedName>
</protein>
<evidence type="ECO:0008006" key="3">
    <source>
        <dbReference type="Google" id="ProtNLM"/>
    </source>
</evidence>
<proteinExistence type="predicted"/>
<evidence type="ECO:0000313" key="1">
    <source>
        <dbReference type="EMBL" id="MBB3125432.1"/>
    </source>
</evidence>
<name>A0A839TFQ5_9BACL</name>
<evidence type="ECO:0000313" key="2">
    <source>
        <dbReference type="Proteomes" id="UP000517523"/>
    </source>
</evidence>
<gene>
    <name evidence="1" type="ORF">FHS19_000086</name>
</gene>
<sequence length="143" mass="17041">MNNNIKKLIGDGKFIGEGARRVVYDIGNGFVIKVAKSKYGIKSNKKEVFIYFSSPYSIRKHLGKIIDYGDEYRWIIMRKYNQNFPHSKKYKEKLYELRSKFSYYGIIPYEVVMRKDGNPNYNNLRVKNSKKIIVIDYGNFIWR</sequence>
<reference evidence="1 2" key="1">
    <citation type="submission" date="2020-08" db="EMBL/GenBank/DDBJ databases">
        <title>Genomic Encyclopedia of Type Strains, Phase III (KMG-III): the genomes of soil and plant-associated and newly described type strains.</title>
        <authorList>
            <person name="Whitman W."/>
        </authorList>
    </citation>
    <scope>NUCLEOTIDE SEQUENCE [LARGE SCALE GENOMIC DNA]</scope>
    <source>
        <strain evidence="1 2">CECT 5831</strain>
    </source>
</reference>
<dbReference type="AlphaFoldDB" id="A0A839TFQ5"/>
<comment type="caution">
    <text evidence="1">The sequence shown here is derived from an EMBL/GenBank/DDBJ whole genome shotgun (WGS) entry which is preliminary data.</text>
</comment>
<dbReference type="Proteomes" id="UP000517523">
    <property type="component" value="Unassembled WGS sequence"/>
</dbReference>